<dbReference type="PROSITE" id="PS00455">
    <property type="entry name" value="AMP_BINDING"/>
    <property type="match status" value="2"/>
</dbReference>
<gene>
    <name evidence="8" type="ORF">ACFYXI_37385</name>
</gene>
<dbReference type="SMART" id="SM00823">
    <property type="entry name" value="PKS_PP"/>
    <property type="match status" value="3"/>
</dbReference>
<feature type="domain" description="Carrier" evidence="7">
    <location>
        <begin position="530"/>
        <end position="605"/>
    </location>
</feature>
<comment type="caution">
    <text evidence="8">The sequence shown here is derived from an EMBL/GenBank/DDBJ whole genome shotgun (WGS) entry which is preliminary data.</text>
</comment>
<keyword evidence="9" id="KW-1185">Reference proteome</keyword>
<feature type="domain" description="Carrier" evidence="7">
    <location>
        <begin position="1568"/>
        <end position="1642"/>
    </location>
</feature>
<dbReference type="SUPFAM" id="SSF52777">
    <property type="entry name" value="CoA-dependent acyltransferases"/>
    <property type="match status" value="6"/>
</dbReference>
<dbReference type="Pfam" id="PF13193">
    <property type="entry name" value="AMP-binding_C"/>
    <property type="match status" value="3"/>
</dbReference>
<dbReference type="CDD" id="cd19534">
    <property type="entry name" value="E_NRPS"/>
    <property type="match status" value="1"/>
</dbReference>
<keyword evidence="4" id="KW-0677">Repeat</keyword>
<name>A0ABW6T463_9ACTN</name>
<dbReference type="Gene3D" id="1.10.1200.10">
    <property type="entry name" value="ACP-like"/>
    <property type="match status" value="3"/>
</dbReference>
<comment type="cofactor">
    <cofactor evidence="1">
        <name>pantetheine 4'-phosphate</name>
        <dbReference type="ChEBI" id="CHEBI:47942"/>
    </cofactor>
</comment>
<dbReference type="Gene3D" id="2.30.38.10">
    <property type="entry name" value="Luciferase, Domain 3"/>
    <property type="match status" value="3"/>
</dbReference>
<dbReference type="PROSITE" id="PS50075">
    <property type="entry name" value="CARRIER"/>
    <property type="match status" value="3"/>
</dbReference>
<dbReference type="PANTHER" id="PTHR45527:SF1">
    <property type="entry name" value="FATTY ACID SYNTHASE"/>
    <property type="match status" value="1"/>
</dbReference>
<dbReference type="Gene3D" id="3.30.559.30">
    <property type="entry name" value="Nonribosomal peptide synthetase, condensation domain"/>
    <property type="match status" value="3"/>
</dbReference>
<evidence type="ECO:0000313" key="9">
    <source>
        <dbReference type="Proteomes" id="UP001602013"/>
    </source>
</evidence>
<keyword evidence="3" id="KW-0597">Phosphoprotein</keyword>
<dbReference type="Pfam" id="PF00550">
    <property type="entry name" value="PP-binding"/>
    <property type="match status" value="3"/>
</dbReference>
<organism evidence="8 9">
    <name type="scientific">Microtetraspora malaysiensis</name>
    <dbReference type="NCBI Taxonomy" id="161358"/>
    <lineage>
        <taxon>Bacteria</taxon>
        <taxon>Bacillati</taxon>
        <taxon>Actinomycetota</taxon>
        <taxon>Actinomycetes</taxon>
        <taxon>Streptosporangiales</taxon>
        <taxon>Streptosporangiaceae</taxon>
        <taxon>Microtetraspora</taxon>
    </lineage>
</organism>
<dbReference type="SUPFAM" id="SSF47336">
    <property type="entry name" value="ACP-like"/>
    <property type="match status" value="3"/>
</dbReference>
<dbReference type="NCBIfam" id="TIGR01720">
    <property type="entry name" value="NRPS-para261"/>
    <property type="match status" value="1"/>
</dbReference>
<reference evidence="8 9" key="1">
    <citation type="submission" date="2024-10" db="EMBL/GenBank/DDBJ databases">
        <title>The Natural Products Discovery Center: Release of the First 8490 Sequenced Strains for Exploring Actinobacteria Biosynthetic Diversity.</title>
        <authorList>
            <person name="Kalkreuter E."/>
            <person name="Kautsar S.A."/>
            <person name="Yang D."/>
            <person name="Bader C.D."/>
            <person name="Teijaro C.N."/>
            <person name="Fluegel L."/>
            <person name="Davis C.M."/>
            <person name="Simpson J.R."/>
            <person name="Lauterbach L."/>
            <person name="Steele A.D."/>
            <person name="Gui C."/>
            <person name="Meng S."/>
            <person name="Li G."/>
            <person name="Viehrig K."/>
            <person name="Ye F."/>
            <person name="Su P."/>
            <person name="Kiefer A.F."/>
            <person name="Nichols A."/>
            <person name="Cepeda A.J."/>
            <person name="Yan W."/>
            <person name="Fan B."/>
            <person name="Jiang Y."/>
            <person name="Adhikari A."/>
            <person name="Zheng C.-J."/>
            <person name="Schuster L."/>
            <person name="Cowan T.M."/>
            <person name="Smanski M.J."/>
            <person name="Chevrette M.G."/>
            <person name="De Carvalho L.P.S."/>
            <person name="Shen B."/>
        </authorList>
    </citation>
    <scope>NUCLEOTIDE SEQUENCE [LARGE SCALE GENOMIC DNA]</scope>
    <source>
        <strain evidence="8 9">NPDC002173</strain>
    </source>
</reference>
<dbReference type="InterPro" id="IPR020845">
    <property type="entry name" value="AMP-binding_CS"/>
</dbReference>
<dbReference type="InterPro" id="IPR036736">
    <property type="entry name" value="ACP-like_sf"/>
</dbReference>
<proteinExistence type="predicted"/>
<dbReference type="InterPro" id="IPR020806">
    <property type="entry name" value="PKS_PP-bd"/>
</dbReference>
<evidence type="ECO:0000256" key="6">
    <source>
        <dbReference type="SAM" id="MobiDB-lite"/>
    </source>
</evidence>
<feature type="domain" description="Carrier" evidence="7">
    <location>
        <begin position="3082"/>
        <end position="3157"/>
    </location>
</feature>
<keyword evidence="2" id="KW-0596">Phosphopantetheine</keyword>
<evidence type="ECO:0000256" key="2">
    <source>
        <dbReference type="ARBA" id="ARBA00022450"/>
    </source>
</evidence>
<dbReference type="Gene3D" id="3.30.300.30">
    <property type="match status" value="3"/>
</dbReference>
<dbReference type="Gene3D" id="3.30.559.10">
    <property type="entry name" value="Chloramphenicol acetyltransferase-like domain"/>
    <property type="match status" value="3"/>
</dbReference>
<feature type="region of interest" description="Disordered" evidence="6">
    <location>
        <begin position="3063"/>
        <end position="3087"/>
    </location>
</feature>
<dbReference type="CDD" id="cd19531">
    <property type="entry name" value="LCL_NRPS-like"/>
    <property type="match status" value="1"/>
</dbReference>
<dbReference type="InterPro" id="IPR045851">
    <property type="entry name" value="AMP-bd_C_sf"/>
</dbReference>
<accession>A0ABW6T463</accession>
<dbReference type="InterPro" id="IPR025110">
    <property type="entry name" value="AMP-bd_C"/>
</dbReference>
<dbReference type="CDD" id="cd12117">
    <property type="entry name" value="A_NRPS_Srf_like"/>
    <property type="match status" value="1"/>
</dbReference>
<evidence type="ECO:0000259" key="7">
    <source>
        <dbReference type="PROSITE" id="PS50075"/>
    </source>
</evidence>
<dbReference type="NCBIfam" id="NF003417">
    <property type="entry name" value="PRK04813.1"/>
    <property type="match status" value="3"/>
</dbReference>
<dbReference type="PANTHER" id="PTHR45527">
    <property type="entry name" value="NONRIBOSOMAL PEPTIDE SYNTHETASE"/>
    <property type="match status" value="1"/>
</dbReference>
<evidence type="ECO:0000256" key="5">
    <source>
        <dbReference type="ARBA" id="ARBA00023194"/>
    </source>
</evidence>
<dbReference type="CDD" id="cd05930">
    <property type="entry name" value="A_NRPS"/>
    <property type="match status" value="2"/>
</dbReference>
<dbReference type="InterPro" id="IPR009081">
    <property type="entry name" value="PP-bd_ACP"/>
</dbReference>
<sequence>MDNSTTPVPAAANAYRSDRLVSLDRLDVLDLFSEWVRRSPEAPAVSSAAGSLSYGELDAAATRLARRLRALGVGPDTLVAVYAERGMDLVVALLGVLKAGGAYLPLDPDIPAGRLALIVDDADAPVIVTQRRLRVRVPATPAQVVCVDEPGQAAGDVTEQEDATGRETGDTLVCPARPENLAYAIYTSGSTGRPKGVLVERRQLAAYLACCLQDYPGLSGVALLHSSISFDLSVTTLWGPLVAGGRIQVGALDDRDTPHEAPSFLKITPSHLLLLESLPADRSPTRDLVIGGEALNGEALARWRAAHPGAAVVNEYGPTEATVGCVSFRLAPGGAPEGPVPVGRPMRGSRAYLLDPGLRPVEPGERGELYVAGAGVTRGYRGRPDATAERFVADPYGPPGERMYRTGDLARLLPDGELEYLGRVDDQVKVRGHRIEPGEIEAALSRHPQVTAAAVIAADERLLAYVVPVREPGPSPEHLRGFLARVLPEYMIPSLFLPLDRLPLAASGKVDRTALPAPTRQDGADTGYTAPRTHEERVIARLWAEVLDLDRVGVTDDFFALGGNSLLVFRLVPRIRAALGVDLPVRAIFRARTVEALAASLSPRDHESWRNVIAPLPPGVNAPLSFTQRRFWFLHVHDPGSAEYNVPFGYRLRGAFDPVALRTALGELISRHEPLRTTAEPAGEEPVQVVHPAESVKVPLTVTDVSALGEEEVARLLRREVALPFDLSRGPVLRVTLLRRADDDHLLVLSLHHSVIDAWSMRILADELGLLYDAARRGQRAELPPLPVRYGDYAAWQRGHWTEDSLEAELAYWKRQLTEITPLDLPTDRPRPAVRSSAGAAHRFTVPAELVSALDHVAMRNDATLFMALVAACQLLLARYSGQADISVGTPVSGRDLPELEPLIGSFINTLVLRSAVNEHDTFAEFLGDVRETVLNAFSNQNVPFERLVRELDEDRDPSRTPLVQAMVALQNAPPKAPRFGGVRTQGYALPHLSSIFDVTLEFVEREGAGDRALDAMIEYSTELFEAETVERMADHLIALLDAVSAAPTLPLTRLPLPLAVTGSSAESGAPGDERPVHIQFGEWVRRTPDSVALEWSDGSLTYAELDVRANRLAHHLRSLGAGPGVPVVVRMERGAGMVTAALAVLKAGGAYVPLDPGTPHDRLAYVVADTHAPIVLSDGSGTGLDVLPVVRPDDVDLARYPATAPEQVSAPGDLAYLIYTSGSSGRPKGVMIEHRGLADLCAWHVAAFGVGPEDRASQVASLGFDAAVWEIWPYLCAGARVFFPDQDTLDDPVALVEWFAAMGTTISFLPTPRLETVLDLPEMARTVLRTVLTGGDVLRRRPHPGLPFRLVNNYGPTETTVVATAGDVRSTGEGLPPIGRPVTGGAGYVLDIYANPVPVGVPGELYVSGPGLARGYLNRPDLTAERFVADPFGLPGARMYRTGDLVRWLPDGELEYLGRTDDQVKIRGFRVEPGEIEVVLQRHPAVGGAVVLPSRKRDGLTAYVVPAGGVEPDPADLRAFAATALPDHMVPAVIMVLPEFPLTVRGKVDRAALPDPGIRAETGAFVPPSGPVQRELARIWGEALGVERVGAEDSFFALGGDSILAIQVVSAARQAGLRFSSRDLFRWQTVAALAPHVRAAADHPSRVAEPDPGGAPLTPIQHFLFDRFTVPRVFHQYVVAELDEGVDEEALDAAVAALVARHAALRTRFALNGGAAEALAASPVAADDDTAGLLRVRLDSGADGAAELTLAREIEAAHRRVDVENGPPMVAVLFTGAGRPRLLLTAHHLVVDGVSWRVLLQDLHSAYGQALRREPVDLGPETTSFLRWSRALAAHAEDGAFDDEIPHWTAVTGDPRAATIPLDRDYGPNTVASGRSVTATLDEEVTWALLRDVPDVYHTEIIEVLLAALARTVSDWTGRTDLVLGMEGHGREEIFPDVDLSRTVGWFTTYFPLGLRLPRDGGWGDLLKAVKEQVRAVPRRGLGYGVLRYLRGSVPDCHPGICFNYLGRFDPPAGDLYREVSAIGLRQDPSDRRPHTLDVVGAVRNGCLELTWEYSSNVHEDATVEHLAAEFVANVTRLVRHCSEPGAGGRTPSDYPLAGLDQASLDRLIDTGREVADIYPLTPTQSGMLYECLASADDLYLAQFDMVIDDVDAPETLALAWQSVVDHTPVLRTRVAWDGLDHPVQVVHRQARLPVSHHDWGALSEEERQAELAALLAEGRARALALDVPPLSRLAIIRLSATRVRVVWALHHILLDGWSVHRLLRDVLSAYAALRAGGDDGWRPDARRPFRDYVEWLTGHDLTEAEAHWREALAGLTAPTPLPYDRAPERRHRPKAVDRVRVGLPPEVTRRLAELAGDGGLTLNTLVQGAWSILLSRYSGEREVCFGATVSGRPTELSGAESMIGIFIQTLPVHVRVDRNRPLLPWLRELQEGQARAREHEAASLAQIRSWSELPPASGMFDSIVVFENYPIDYAASGPRLRDVDAAEANGYPLNLIVYPGDELSFVLLYDHALFEAETVRRLAEGLIGLLGQMAADPGRGVGSLTVLGGEERRRVLVEWNDTASEFPARTVHGLFAERVRAMPGSVAVRAGGERLTYAELDRRADELARVLASLGVGAESRVAVLQARTADTLVSVLAVLKAGGAHVPLHLGFPPDRMRWILGDTGAVAVLTDPGLSGRAKELGVPAVVVGGGEPVVHNAEAASPLPPLDRPPAHPDQIAYVMYTSGSTGVPKGVAITHRGVVSMVWDRELRTGGHERVLFHSPHAFDAAAHEMWTPLLTGGEVVVAPRDVDAPGLRSLVAEQGLTAVFVTTALFNLFSDELPECFAGLREVWTGGEAASPGAFARVTSHCPGTAVHHAYGPTETTTFATSRKMTADLVRAGMAPIGRPTDNTRAYVLDRDLALVPPGAPGELYLAGSGLARGYIGKPGLTAERFVADPFGAPGERMYRTGDRVRWTADGDLEFLGRVDGQVKIRGFRIELGEIESALLAHPGVSEAVAMAREDASGRKTLVAYVVPSEGRATPSGEELAGALGARLPAYMVPSAFVPLARLPLNANGKIDRRALPEPAPTRERTGDHVAPRTPTEEALGRIWEHVLGVEEVGAYDDFFALGGDSIASLRVMSRVRPAFGVALSPSDIFLAPTVAALAELVQDRILDQLEAAVRGS</sequence>
<dbReference type="SUPFAM" id="SSF56801">
    <property type="entry name" value="Acetyl-CoA synthetase-like"/>
    <property type="match status" value="3"/>
</dbReference>
<dbReference type="InterPro" id="IPR023213">
    <property type="entry name" value="CAT-like_dom_sf"/>
</dbReference>
<dbReference type="InterPro" id="IPR010071">
    <property type="entry name" value="AA_adenyl_dom"/>
</dbReference>
<dbReference type="Proteomes" id="UP001602013">
    <property type="component" value="Unassembled WGS sequence"/>
</dbReference>
<dbReference type="InterPro" id="IPR000873">
    <property type="entry name" value="AMP-dep_synth/lig_dom"/>
</dbReference>
<evidence type="ECO:0000313" key="8">
    <source>
        <dbReference type="EMBL" id="MFF3671273.1"/>
    </source>
</evidence>
<dbReference type="NCBIfam" id="TIGR01733">
    <property type="entry name" value="AA-adenyl-dom"/>
    <property type="match status" value="3"/>
</dbReference>
<dbReference type="EMBL" id="JBIASD010000043">
    <property type="protein sequence ID" value="MFF3671273.1"/>
    <property type="molecule type" value="Genomic_DNA"/>
</dbReference>
<dbReference type="CDD" id="cd19543">
    <property type="entry name" value="DCL_NRPS"/>
    <property type="match status" value="1"/>
</dbReference>
<dbReference type="Pfam" id="PF00668">
    <property type="entry name" value="Condensation"/>
    <property type="match status" value="3"/>
</dbReference>
<evidence type="ECO:0000256" key="3">
    <source>
        <dbReference type="ARBA" id="ARBA00022553"/>
    </source>
</evidence>
<evidence type="ECO:0000256" key="1">
    <source>
        <dbReference type="ARBA" id="ARBA00001957"/>
    </source>
</evidence>
<dbReference type="InterPro" id="IPR010060">
    <property type="entry name" value="NRPS_synth"/>
</dbReference>
<protein>
    <submittedName>
        <fullName evidence="8">Amino acid adenylation domain-containing protein</fullName>
    </submittedName>
</protein>
<dbReference type="PROSITE" id="PS00012">
    <property type="entry name" value="PHOSPHOPANTETHEINE"/>
    <property type="match status" value="1"/>
</dbReference>
<dbReference type="InterPro" id="IPR006162">
    <property type="entry name" value="Ppantetheine_attach_site"/>
</dbReference>
<evidence type="ECO:0000256" key="4">
    <source>
        <dbReference type="ARBA" id="ARBA00022737"/>
    </source>
</evidence>
<dbReference type="RefSeq" id="WP_387417460.1">
    <property type="nucleotide sequence ID" value="NZ_JBIASD010000043.1"/>
</dbReference>
<dbReference type="Gene3D" id="3.40.50.980">
    <property type="match status" value="6"/>
</dbReference>
<dbReference type="InterPro" id="IPR001242">
    <property type="entry name" value="Condensation_dom"/>
</dbReference>
<dbReference type="Pfam" id="PF00501">
    <property type="entry name" value="AMP-binding"/>
    <property type="match status" value="3"/>
</dbReference>
<keyword evidence="5" id="KW-0045">Antibiotic biosynthesis</keyword>